<organism evidence="2 3">
    <name type="scientific">Pristionchus mayeri</name>
    <dbReference type="NCBI Taxonomy" id="1317129"/>
    <lineage>
        <taxon>Eukaryota</taxon>
        <taxon>Metazoa</taxon>
        <taxon>Ecdysozoa</taxon>
        <taxon>Nematoda</taxon>
        <taxon>Chromadorea</taxon>
        <taxon>Rhabditida</taxon>
        <taxon>Rhabditina</taxon>
        <taxon>Diplogasteromorpha</taxon>
        <taxon>Diplogasteroidea</taxon>
        <taxon>Neodiplogasteridae</taxon>
        <taxon>Pristionchus</taxon>
    </lineage>
</organism>
<name>A0AAN4Z8C0_9BILA</name>
<protein>
    <submittedName>
        <fullName evidence="2">Uncharacterized protein</fullName>
    </submittedName>
</protein>
<comment type="caution">
    <text evidence="2">The sequence shown here is derived from an EMBL/GenBank/DDBJ whole genome shotgun (WGS) entry which is preliminary data.</text>
</comment>
<sequence>MDRTMFPNSRMPFSVHGNIPIIDNIVVKYKFNWMCATILLLQNGYHLSDDEVNAKAKRIMTRINKGRRNEESKRKTKAERNKAAPRT</sequence>
<reference evidence="3" key="1">
    <citation type="submission" date="2022-10" db="EMBL/GenBank/DDBJ databases">
        <title>Genome assembly of Pristionchus species.</title>
        <authorList>
            <person name="Yoshida K."/>
            <person name="Sommer R.J."/>
        </authorList>
    </citation>
    <scope>NUCLEOTIDE SEQUENCE [LARGE SCALE GENOMIC DNA]</scope>
    <source>
        <strain evidence="3">RS5460</strain>
    </source>
</reference>
<evidence type="ECO:0000313" key="2">
    <source>
        <dbReference type="EMBL" id="GMR34994.1"/>
    </source>
</evidence>
<evidence type="ECO:0000313" key="3">
    <source>
        <dbReference type="Proteomes" id="UP001328107"/>
    </source>
</evidence>
<accession>A0AAN4Z8C0</accession>
<dbReference type="AlphaFoldDB" id="A0AAN4Z8C0"/>
<dbReference type="Proteomes" id="UP001328107">
    <property type="component" value="Unassembled WGS sequence"/>
</dbReference>
<keyword evidence="3" id="KW-1185">Reference proteome</keyword>
<evidence type="ECO:0000256" key="1">
    <source>
        <dbReference type="SAM" id="MobiDB-lite"/>
    </source>
</evidence>
<proteinExistence type="predicted"/>
<feature type="region of interest" description="Disordered" evidence="1">
    <location>
        <begin position="61"/>
        <end position="87"/>
    </location>
</feature>
<dbReference type="EMBL" id="BTRK01000002">
    <property type="protein sequence ID" value="GMR34994.1"/>
    <property type="molecule type" value="Genomic_DNA"/>
</dbReference>
<gene>
    <name evidence="2" type="ORF">PMAYCL1PPCAC_05189</name>
</gene>
<feature type="compositionally biased region" description="Basic and acidic residues" evidence="1">
    <location>
        <begin position="67"/>
        <end position="87"/>
    </location>
</feature>